<dbReference type="GO" id="GO:0003676">
    <property type="term" value="F:nucleic acid binding"/>
    <property type="evidence" value="ECO:0007669"/>
    <property type="project" value="InterPro"/>
</dbReference>
<comment type="caution">
    <text evidence="1">The sequence shown here is derived from an EMBL/GenBank/DDBJ whole genome shotgun (WGS) entry which is preliminary data.</text>
</comment>
<sequence length="123" mass="14243">MLKHLGDFRKVVSLGMLVGGASIRSVAKKFNLSICGMNYKIYKDILENDMLKSANYCVKDENDLLFQQDNASCQKAKEIIEQKINNKQELWKKFKKILEKLTINFVKLWLSQCQGELKLINVQ</sequence>
<evidence type="ECO:0000313" key="1">
    <source>
        <dbReference type="EMBL" id="ETO00502.1"/>
    </source>
</evidence>
<dbReference type="AlphaFoldDB" id="X6LHA9"/>
<reference evidence="1 2" key="1">
    <citation type="journal article" date="2013" name="Curr. Biol.">
        <title>The Genome of the Foraminiferan Reticulomyxa filosa.</title>
        <authorList>
            <person name="Glockner G."/>
            <person name="Hulsmann N."/>
            <person name="Schleicher M."/>
            <person name="Noegel A.A."/>
            <person name="Eichinger L."/>
            <person name="Gallinger C."/>
            <person name="Pawlowski J."/>
            <person name="Sierra R."/>
            <person name="Euteneuer U."/>
            <person name="Pillet L."/>
            <person name="Moustafa A."/>
            <person name="Platzer M."/>
            <person name="Groth M."/>
            <person name="Szafranski K."/>
            <person name="Schliwa M."/>
        </authorList>
    </citation>
    <scope>NUCLEOTIDE SEQUENCE [LARGE SCALE GENOMIC DNA]</scope>
</reference>
<gene>
    <name evidence="1" type="ORF">RFI_36938</name>
</gene>
<organism evidence="1 2">
    <name type="scientific">Reticulomyxa filosa</name>
    <dbReference type="NCBI Taxonomy" id="46433"/>
    <lineage>
        <taxon>Eukaryota</taxon>
        <taxon>Sar</taxon>
        <taxon>Rhizaria</taxon>
        <taxon>Retaria</taxon>
        <taxon>Foraminifera</taxon>
        <taxon>Monothalamids</taxon>
        <taxon>Reticulomyxidae</taxon>
        <taxon>Reticulomyxa</taxon>
    </lineage>
</organism>
<dbReference type="EMBL" id="ASPP01040846">
    <property type="protein sequence ID" value="ETO00502.1"/>
    <property type="molecule type" value="Genomic_DNA"/>
</dbReference>
<protein>
    <submittedName>
        <fullName evidence="1">Uncharacterized protein</fullName>
    </submittedName>
</protein>
<dbReference type="Gene3D" id="3.30.420.10">
    <property type="entry name" value="Ribonuclease H-like superfamily/Ribonuclease H"/>
    <property type="match status" value="1"/>
</dbReference>
<name>X6LHA9_RETFI</name>
<accession>X6LHA9</accession>
<evidence type="ECO:0000313" key="2">
    <source>
        <dbReference type="Proteomes" id="UP000023152"/>
    </source>
</evidence>
<dbReference type="InterPro" id="IPR036397">
    <property type="entry name" value="RNaseH_sf"/>
</dbReference>
<proteinExistence type="predicted"/>
<dbReference type="Proteomes" id="UP000023152">
    <property type="component" value="Unassembled WGS sequence"/>
</dbReference>
<keyword evidence="2" id="KW-1185">Reference proteome</keyword>